<reference evidence="10 11" key="1">
    <citation type="submission" date="2015-09" db="EMBL/GenBank/DDBJ databases">
        <authorList>
            <consortium name="Pathogen Informatics"/>
        </authorList>
    </citation>
    <scope>NUCLEOTIDE SEQUENCE [LARGE SCALE GENOMIC DNA]</scope>
    <source>
        <strain evidence="6 10">2789STDY5834875</strain>
        <strain evidence="7 11">2789STDY5834878</strain>
    </source>
</reference>
<dbReference type="InterPro" id="IPR001444">
    <property type="entry name" value="Flag_bb_rod_N"/>
</dbReference>
<dbReference type="EMBL" id="QSHM01000002">
    <property type="protein sequence ID" value="RHC14773.1"/>
    <property type="molecule type" value="Genomic_DNA"/>
</dbReference>
<dbReference type="OrthoDB" id="9800375at2"/>
<evidence type="ECO:0000259" key="3">
    <source>
        <dbReference type="Pfam" id="PF00460"/>
    </source>
</evidence>
<dbReference type="InterPro" id="IPR010930">
    <property type="entry name" value="Flg_bb/hook_C_dom"/>
</dbReference>
<dbReference type="GO" id="GO:0071978">
    <property type="term" value="P:bacterial-type flagellum-dependent swarming motility"/>
    <property type="evidence" value="ECO:0007669"/>
    <property type="project" value="TreeGrafter"/>
</dbReference>
<dbReference type="NCBIfam" id="TIGR02490">
    <property type="entry name" value="flgF"/>
    <property type="match status" value="1"/>
</dbReference>
<dbReference type="EMBL" id="QSIS01000004">
    <property type="protein sequence ID" value="RHD09870.1"/>
    <property type="molecule type" value="Genomic_DNA"/>
</dbReference>
<evidence type="ECO:0000313" key="11">
    <source>
        <dbReference type="Proteomes" id="UP000095780"/>
    </source>
</evidence>
<evidence type="ECO:0000259" key="5">
    <source>
        <dbReference type="Pfam" id="PF22692"/>
    </source>
</evidence>
<dbReference type="NCBIfam" id="TIGR03506">
    <property type="entry name" value="FlgEFG_subfam"/>
    <property type="match status" value="1"/>
</dbReference>
<evidence type="ECO:0000313" key="13">
    <source>
        <dbReference type="Proteomes" id="UP000285844"/>
    </source>
</evidence>
<dbReference type="PANTHER" id="PTHR30435">
    <property type="entry name" value="FLAGELLAR PROTEIN"/>
    <property type="match status" value="1"/>
</dbReference>
<dbReference type="InterPro" id="IPR012836">
    <property type="entry name" value="FlgF"/>
</dbReference>
<evidence type="ECO:0000259" key="4">
    <source>
        <dbReference type="Pfam" id="PF06429"/>
    </source>
</evidence>
<dbReference type="InterPro" id="IPR053967">
    <property type="entry name" value="LlgE_F_G-like_D1"/>
</dbReference>
<protein>
    <submittedName>
        <fullName evidence="7">Distal rod protein</fullName>
    </submittedName>
    <submittedName>
        <fullName evidence="8">Flagellar basal-body rod protein FlgF</fullName>
    </submittedName>
</protein>
<feature type="domain" description="Flagellar hook protein FlgE/F/G-like D1" evidence="5">
    <location>
        <begin position="95"/>
        <end position="165"/>
    </location>
</feature>
<dbReference type="InterPro" id="IPR020013">
    <property type="entry name" value="Flagellar_FlgE/F/G"/>
</dbReference>
<dbReference type="Proteomes" id="UP000095780">
    <property type="component" value="Unassembled WGS sequence"/>
</dbReference>
<keyword evidence="8" id="KW-0966">Cell projection</keyword>
<dbReference type="Pfam" id="PF00460">
    <property type="entry name" value="Flg_bb_rod"/>
    <property type="match status" value="1"/>
</dbReference>
<dbReference type="Pfam" id="PF06429">
    <property type="entry name" value="Flg_bbr_C"/>
    <property type="match status" value="1"/>
</dbReference>
<feature type="domain" description="Flagellar basal-body/hook protein C-terminal" evidence="4">
    <location>
        <begin position="209"/>
        <end position="252"/>
    </location>
</feature>
<dbReference type="SUPFAM" id="SSF117143">
    <property type="entry name" value="Flagellar hook protein flgE"/>
    <property type="match status" value="1"/>
</dbReference>
<evidence type="ECO:0000256" key="2">
    <source>
        <dbReference type="RuleBase" id="RU362116"/>
    </source>
</evidence>
<proteinExistence type="inferred from homology"/>
<evidence type="ECO:0000313" key="10">
    <source>
        <dbReference type="Proteomes" id="UP000095621"/>
    </source>
</evidence>
<dbReference type="AlphaFoldDB" id="A0A174ZHU4"/>
<comment type="similarity">
    <text evidence="1 2">Belongs to the flagella basal body rod proteins family.</text>
</comment>
<dbReference type="InterPro" id="IPR037925">
    <property type="entry name" value="FlgE/F/G-like"/>
</dbReference>
<evidence type="ECO:0000313" key="12">
    <source>
        <dbReference type="Proteomes" id="UP000284794"/>
    </source>
</evidence>
<organism evidence="7 11">
    <name type="scientific">Lachnospira eligens</name>
    <dbReference type="NCBI Taxonomy" id="39485"/>
    <lineage>
        <taxon>Bacteria</taxon>
        <taxon>Bacillati</taxon>
        <taxon>Bacillota</taxon>
        <taxon>Clostridia</taxon>
        <taxon>Lachnospirales</taxon>
        <taxon>Lachnospiraceae</taxon>
        <taxon>Lachnospira</taxon>
    </lineage>
</organism>
<evidence type="ECO:0000313" key="9">
    <source>
        <dbReference type="EMBL" id="RHD09870.1"/>
    </source>
</evidence>
<accession>A0A174ZHU4</accession>
<comment type="subcellular location">
    <subcellularLocation>
        <location evidence="2">Bacterial flagellum basal body</location>
    </subcellularLocation>
</comment>
<gene>
    <name evidence="7" type="primary">flgG_1</name>
    <name evidence="8" type="synonym">flgF</name>
    <name evidence="6" type="synonym">flgG_2</name>
    <name evidence="9" type="ORF">DW811_05005</name>
    <name evidence="8" type="ORF">DW858_02835</name>
    <name evidence="6" type="ORF">ERS852490_02336</name>
    <name evidence="7" type="ORF">ERS852492_01613</name>
</gene>
<dbReference type="PANTHER" id="PTHR30435:SF19">
    <property type="entry name" value="FLAGELLAR BASAL-BODY ROD PROTEIN FLGG"/>
    <property type="match status" value="1"/>
</dbReference>
<dbReference type="Proteomes" id="UP000284794">
    <property type="component" value="Unassembled WGS sequence"/>
</dbReference>
<feature type="domain" description="Flagellar basal body rod protein N-terminal" evidence="3">
    <location>
        <begin position="5"/>
        <end position="35"/>
    </location>
</feature>
<dbReference type="RefSeq" id="WP_022097390.1">
    <property type="nucleotide sequence ID" value="NZ_CABIXW010000004.1"/>
</dbReference>
<dbReference type="GO" id="GO:0030694">
    <property type="term" value="C:bacterial-type flagellum basal body, rod"/>
    <property type="evidence" value="ECO:0007669"/>
    <property type="project" value="InterPro"/>
</dbReference>
<keyword evidence="8" id="KW-0969">Cilium</keyword>
<evidence type="ECO:0000256" key="1">
    <source>
        <dbReference type="ARBA" id="ARBA00009677"/>
    </source>
</evidence>
<keyword evidence="2" id="KW-0975">Bacterial flagellum</keyword>
<dbReference type="Proteomes" id="UP000285844">
    <property type="component" value="Unassembled WGS sequence"/>
</dbReference>
<dbReference type="Proteomes" id="UP000095621">
    <property type="component" value="Unassembled WGS sequence"/>
</dbReference>
<dbReference type="EMBL" id="CZBU01000005">
    <property type="protein sequence ID" value="CUQ78687.1"/>
    <property type="molecule type" value="Genomic_DNA"/>
</dbReference>
<dbReference type="EMBL" id="CZBV01000004">
    <property type="protein sequence ID" value="CUQ85417.1"/>
    <property type="molecule type" value="Genomic_DNA"/>
</dbReference>
<keyword evidence="8" id="KW-0282">Flagellum</keyword>
<sequence length="256" mass="28238">MVKGLYTAYSGLTVQQKRLDVVSNNLANATTTGYKKEGLTTQSFKDVYGIKVKDETVGYINQNIGTLNLGAKVGESFRSWDQGSFQNTGNTFDFALSGSGLFSISFTNKAGETSTLYTRDGSFQMNREGYLVTKDGDFVLGENGPIQLPTDFEKLTVEESGEIYADGQYVDRFALVDFENYDYVEAYGENLYRAVDGATQTDATATVNQGYLEASNINVVTEMVDMISIARDFESNQKIMNTIDEMLGKMVSISEI</sequence>
<dbReference type="Pfam" id="PF22692">
    <property type="entry name" value="LlgE_F_G_D1"/>
    <property type="match status" value="1"/>
</dbReference>
<evidence type="ECO:0000313" key="6">
    <source>
        <dbReference type="EMBL" id="CUQ78687.1"/>
    </source>
</evidence>
<name>A0A174ZHU4_9FIRM</name>
<evidence type="ECO:0000313" key="8">
    <source>
        <dbReference type="EMBL" id="RHC14773.1"/>
    </source>
</evidence>
<reference evidence="12 13" key="2">
    <citation type="submission" date="2018-08" db="EMBL/GenBank/DDBJ databases">
        <title>A genome reference for cultivated species of the human gut microbiota.</title>
        <authorList>
            <person name="Zou Y."/>
            <person name="Xue W."/>
            <person name="Luo G."/>
        </authorList>
    </citation>
    <scope>NUCLEOTIDE SEQUENCE [LARGE SCALE GENOMIC DNA]</scope>
    <source>
        <strain evidence="9 12">AM32-2AC</strain>
        <strain evidence="8 13">AM37-3BH</strain>
    </source>
</reference>
<evidence type="ECO:0000313" key="7">
    <source>
        <dbReference type="EMBL" id="CUQ85417.1"/>
    </source>
</evidence>